<feature type="domain" description="Transposase IS701-like DDE" evidence="3">
    <location>
        <begin position="14"/>
        <end position="195"/>
    </location>
</feature>
<dbReference type="Pfam" id="PF13546">
    <property type="entry name" value="DDE_5"/>
    <property type="match status" value="1"/>
</dbReference>
<feature type="domain" description="Transposase IS4-like" evidence="2">
    <location>
        <begin position="325"/>
        <end position="379"/>
    </location>
</feature>
<keyword evidence="5" id="KW-1185">Reference proteome</keyword>
<feature type="region of interest" description="Disordered" evidence="1">
    <location>
        <begin position="238"/>
        <end position="259"/>
    </location>
</feature>
<dbReference type="AlphaFoldDB" id="A0A1W1VWS9"/>
<dbReference type="InterPro" id="IPR012337">
    <property type="entry name" value="RNaseH-like_sf"/>
</dbReference>
<dbReference type="STRING" id="695939.SAMN00790413_06057"/>
<evidence type="ECO:0000256" key="1">
    <source>
        <dbReference type="SAM" id="MobiDB-lite"/>
    </source>
</evidence>
<dbReference type="Proteomes" id="UP000192582">
    <property type="component" value="Unassembled WGS sequence"/>
</dbReference>
<sequence length="488" mass="54427">MSPWVRHFPTWFAPFLTHFRHAAQRTWAPLYVRGLCSAASRKSMHPLAAVVAPGKEDHVQHFITDSPWTTHPLETLLAERAQQMLGGKDAVLIIDDTCLTKFGTKSVGVARQYSGQVGKITSCQCLVSLTLAHLPVPLALRLFLPQEWTSDPVRLQAAGVPLEHQQPQTKWALALQELDRVREHVTFGMVLADARSARGASVPPRADRAWTAVVRRDHPHAEGLSQGGPIDPHPQVLSGQKTQVPHPLRRPAIGRRGPQRCCHAAPGVATWDQGPPLSGRFAAVCVRLADGEENAQGQHLPGQAAWIIGEQRRGEERKYYVCNLPENTPLSRLVEVNKRRWACELTHRELKDEVGLDHFEGRSWQGLYHHAVLCMVALTFLQWLRLTQPDDLKGNTVPTIRAEVGPCHLNADLVAPAQLYSVVPEFPRSTATVQRKTYLPTYFSIRPLIGLMNKELLGASDRWVLRLFVLKRCGLVEVVCQNKKGRGP</sequence>
<dbReference type="Pfam" id="PF01609">
    <property type="entry name" value="DDE_Tnp_1"/>
    <property type="match status" value="1"/>
</dbReference>
<evidence type="ECO:0000259" key="3">
    <source>
        <dbReference type="Pfam" id="PF13546"/>
    </source>
</evidence>
<dbReference type="PANTHER" id="PTHR33627">
    <property type="entry name" value="TRANSPOSASE"/>
    <property type="match status" value="1"/>
</dbReference>
<gene>
    <name evidence="4" type="ORF">SAMN00790413_06057</name>
</gene>
<proteinExistence type="predicted"/>
<dbReference type="EMBL" id="FWWU01000011">
    <property type="protein sequence ID" value="SMB97561.1"/>
    <property type="molecule type" value="Genomic_DNA"/>
</dbReference>
<dbReference type="GO" id="GO:0003677">
    <property type="term" value="F:DNA binding"/>
    <property type="evidence" value="ECO:0007669"/>
    <property type="project" value="InterPro"/>
</dbReference>
<dbReference type="InterPro" id="IPR002559">
    <property type="entry name" value="Transposase_11"/>
</dbReference>
<evidence type="ECO:0000259" key="2">
    <source>
        <dbReference type="Pfam" id="PF01609"/>
    </source>
</evidence>
<dbReference type="SUPFAM" id="SSF53098">
    <property type="entry name" value="Ribonuclease H-like"/>
    <property type="match status" value="1"/>
</dbReference>
<name>A0A1W1VWS9_9DEIO</name>
<accession>A0A1W1VWS9</accession>
<evidence type="ECO:0000313" key="5">
    <source>
        <dbReference type="Proteomes" id="UP000192582"/>
    </source>
</evidence>
<dbReference type="InterPro" id="IPR039365">
    <property type="entry name" value="IS701-like"/>
</dbReference>
<organism evidence="4 5">
    <name type="scientific">Deinococcus hopiensis KR-140</name>
    <dbReference type="NCBI Taxonomy" id="695939"/>
    <lineage>
        <taxon>Bacteria</taxon>
        <taxon>Thermotogati</taxon>
        <taxon>Deinococcota</taxon>
        <taxon>Deinococci</taxon>
        <taxon>Deinococcales</taxon>
        <taxon>Deinococcaceae</taxon>
        <taxon>Deinococcus</taxon>
    </lineage>
</organism>
<evidence type="ECO:0000313" key="4">
    <source>
        <dbReference type="EMBL" id="SMB97561.1"/>
    </source>
</evidence>
<protein>
    <submittedName>
        <fullName evidence="4">SRSO17 transposase</fullName>
    </submittedName>
</protein>
<dbReference type="GO" id="GO:0004803">
    <property type="term" value="F:transposase activity"/>
    <property type="evidence" value="ECO:0007669"/>
    <property type="project" value="InterPro"/>
</dbReference>
<reference evidence="4 5" key="1">
    <citation type="submission" date="2017-04" db="EMBL/GenBank/DDBJ databases">
        <authorList>
            <person name="Afonso C.L."/>
            <person name="Miller P.J."/>
            <person name="Scott M.A."/>
            <person name="Spackman E."/>
            <person name="Goraichik I."/>
            <person name="Dimitrov K.M."/>
            <person name="Suarez D.L."/>
            <person name="Swayne D.E."/>
        </authorList>
    </citation>
    <scope>NUCLEOTIDE SEQUENCE [LARGE SCALE GENOMIC DNA]</scope>
    <source>
        <strain evidence="4 5">KR-140</strain>
    </source>
</reference>
<dbReference type="GO" id="GO:0006313">
    <property type="term" value="P:DNA transposition"/>
    <property type="evidence" value="ECO:0007669"/>
    <property type="project" value="InterPro"/>
</dbReference>
<dbReference type="PANTHER" id="PTHR33627:SF1">
    <property type="entry name" value="TRANSPOSASE"/>
    <property type="match status" value="1"/>
</dbReference>
<dbReference type="InterPro" id="IPR038721">
    <property type="entry name" value="IS701-like_DDE_dom"/>
</dbReference>